<keyword evidence="5" id="KW-0418">Kinase</keyword>
<evidence type="ECO:0000256" key="1">
    <source>
        <dbReference type="ARBA" id="ARBA00012513"/>
    </source>
</evidence>
<dbReference type="PANTHER" id="PTHR43671">
    <property type="entry name" value="SERINE/THREONINE-PROTEIN KINASE NEK"/>
    <property type="match status" value="1"/>
</dbReference>
<dbReference type="CDD" id="cd00180">
    <property type="entry name" value="PKc"/>
    <property type="match status" value="1"/>
</dbReference>
<evidence type="ECO:0000256" key="5">
    <source>
        <dbReference type="ARBA" id="ARBA00022777"/>
    </source>
</evidence>
<reference evidence="10" key="1">
    <citation type="submission" date="2021-09" db="EMBL/GenBank/DDBJ databases">
        <authorList>
            <consortium name="AG Swart"/>
            <person name="Singh M."/>
            <person name="Singh A."/>
            <person name="Seah K."/>
            <person name="Emmerich C."/>
        </authorList>
    </citation>
    <scope>NUCLEOTIDE SEQUENCE</scope>
    <source>
        <strain evidence="10">ATCC30299</strain>
    </source>
</reference>
<dbReference type="EMBL" id="CAJZBQ010000029">
    <property type="protein sequence ID" value="CAG9321864.1"/>
    <property type="molecule type" value="Genomic_DNA"/>
</dbReference>
<proteinExistence type="predicted"/>
<dbReference type="Gene3D" id="1.10.510.10">
    <property type="entry name" value="Transferase(Phosphotransferase) domain 1"/>
    <property type="match status" value="1"/>
</dbReference>
<evidence type="ECO:0000256" key="7">
    <source>
        <dbReference type="ARBA" id="ARBA00047899"/>
    </source>
</evidence>
<dbReference type="PROSITE" id="PS50011">
    <property type="entry name" value="PROTEIN_KINASE_DOM"/>
    <property type="match status" value="1"/>
</dbReference>
<dbReference type="PANTHER" id="PTHR43671:SF98">
    <property type="entry name" value="SERINE_THREONINE-PROTEIN KINASE NEK11"/>
    <property type="match status" value="1"/>
</dbReference>
<dbReference type="AlphaFoldDB" id="A0AAU9J7F5"/>
<name>A0AAU9J7F5_9CILI</name>
<evidence type="ECO:0000256" key="6">
    <source>
        <dbReference type="ARBA" id="ARBA00022840"/>
    </source>
</evidence>
<dbReference type="InterPro" id="IPR000719">
    <property type="entry name" value="Prot_kinase_dom"/>
</dbReference>
<comment type="catalytic activity">
    <reaction evidence="8">
        <text>L-seryl-[protein] + ATP = O-phospho-L-seryl-[protein] + ADP + H(+)</text>
        <dbReference type="Rhea" id="RHEA:17989"/>
        <dbReference type="Rhea" id="RHEA-COMP:9863"/>
        <dbReference type="Rhea" id="RHEA-COMP:11604"/>
        <dbReference type="ChEBI" id="CHEBI:15378"/>
        <dbReference type="ChEBI" id="CHEBI:29999"/>
        <dbReference type="ChEBI" id="CHEBI:30616"/>
        <dbReference type="ChEBI" id="CHEBI:83421"/>
        <dbReference type="ChEBI" id="CHEBI:456216"/>
        <dbReference type="EC" id="2.7.11.1"/>
    </reaction>
</comment>
<accession>A0AAU9J7F5</accession>
<dbReference type="Proteomes" id="UP001162131">
    <property type="component" value="Unassembled WGS sequence"/>
</dbReference>
<dbReference type="InterPro" id="IPR050660">
    <property type="entry name" value="NEK_Ser/Thr_kinase"/>
</dbReference>
<evidence type="ECO:0000313" key="11">
    <source>
        <dbReference type="Proteomes" id="UP001162131"/>
    </source>
</evidence>
<sequence length="425" mass="49769">MGSTPISHYTKQETIYKTDSVDIFKAILKSTGQEIAIKKLKFQSDKEIDAFKIATLKHPNLVELYGISTPNDKFILLLMEYLPSGDLSNEIDRRIHFNKYWSEEDLWNYFKSLIQAYSYLQEREIAHRNIKPQNIIIGNDGTLKVTGFGHALLDAQQEEYTVVGTPLFLSPKLKALYSSSQNNLYKAKYDPFKSDVYSLGLTFLYMASLKKLDELADLNALKYKTALRIYDLRYSQRVKDLLWYMLEDDEAKRPNFINLEDAFVISAVKNIQVTPKFITRKIKISEYGMLLNSYPLKVFCKVPNIKACLSKILQRVENETNSHYIWSLMTLAKSINFNIKIGRLSYSRNICTFGKVDFLYKCNYCRRQYFIHAAYLNQEFTCLYCWKPNAPLYQANSYQHYDQVEKMEIKAKNNILFDTYFARRD</sequence>
<evidence type="ECO:0000256" key="4">
    <source>
        <dbReference type="ARBA" id="ARBA00022741"/>
    </source>
</evidence>
<keyword evidence="3" id="KW-0808">Transferase</keyword>
<dbReference type="GO" id="GO:0005524">
    <property type="term" value="F:ATP binding"/>
    <property type="evidence" value="ECO:0007669"/>
    <property type="project" value="UniProtKB-KW"/>
</dbReference>
<keyword evidence="6" id="KW-0067">ATP-binding</keyword>
<dbReference type="EC" id="2.7.11.1" evidence="1"/>
<evidence type="ECO:0000256" key="8">
    <source>
        <dbReference type="ARBA" id="ARBA00048679"/>
    </source>
</evidence>
<dbReference type="InterPro" id="IPR011009">
    <property type="entry name" value="Kinase-like_dom_sf"/>
</dbReference>
<keyword evidence="2" id="KW-0723">Serine/threonine-protein kinase</keyword>
<comment type="caution">
    <text evidence="10">The sequence shown here is derived from an EMBL/GenBank/DDBJ whole genome shotgun (WGS) entry which is preliminary data.</text>
</comment>
<comment type="catalytic activity">
    <reaction evidence="7">
        <text>L-threonyl-[protein] + ATP = O-phospho-L-threonyl-[protein] + ADP + H(+)</text>
        <dbReference type="Rhea" id="RHEA:46608"/>
        <dbReference type="Rhea" id="RHEA-COMP:11060"/>
        <dbReference type="Rhea" id="RHEA-COMP:11605"/>
        <dbReference type="ChEBI" id="CHEBI:15378"/>
        <dbReference type="ChEBI" id="CHEBI:30013"/>
        <dbReference type="ChEBI" id="CHEBI:30616"/>
        <dbReference type="ChEBI" id="CHEBI:61977"/>
        <dbReference type="ChEBI" id="CHEBI:456216"/>
        <dbReference type="EC" id="2.7.11.1"/>
    </reaction>
</comment>
<dbReference type="GO" id="GO:0004674">
    <property type="term" value="F:protein serine/threonine kinase activity"/>
    <property type="evidence" value="ECO:0007669"/>
    <property type="project" value="UniProtKB-KW"/>
</dbReference>
<evidence type="ECO:0000313" key="10">
    <source>
        <dbReference type="EMBL" id="CAG9321864.1"/>
    </source>
</evidence>
<feature type="domain" description="Protein kinase" evidence="9">
    <location>
        <begin position="9"/>
        <end position="264"/>
    </location>
</feature>
<keyword evidence="11" id="KW-1185">Reference proteome</keyword>
<keyword evidence="4" id="KW-0547">Nucleotide-binding</keyword>
<evidence type="ECO:0000256" key="2">
    <source>
        <dbReference type="ARBA" id="ARBA00022527"/>
    </source>
</evidence>
<evidence type="ECO:0000259" key="9">
    <source>
        <dbReference type="PROSITE" id="PS50011"/>
    </source>
</evidence>
<organism evidence="10 11">
    <name type="scientific">Blepharisma stoltei</name>
    <dbReference type="NCBI Taxonomy" id="1481888"/>
    <lineage>
        <taxon>Eukaryota</taxon>
        <taxon>Sar</taxon>
        <taxon>Alveolata</taxon>
        <taxon>Ciliophora</taxon>
        <taxon>Postciliodesmatophora</taxon>
        <taxon>Heterotrichea</taxon>
        <taxon>Heterotrichida</taxon>
        <taxon>Blepharismidae</taxon>
        <taxon>Blepharisma</taxon>
    </lineage>
</organism>
<protein>
    <recommendedName>
        <fullName evidence="1">non-specific serine/threonine protein kinase</fullName>
        <ecNumber evidence="1">2.7.11.1</ecNumber>
    </recommendedName>
</protein>
<evidence type="ECO:0000256" key="3">
    <source>
        <dbReference type="ARBA" id="ARBA00022679"/>
    </source>
</evidence>
<gene>
    <name evidence="10" type="ORF">BSTOLATCC_MIC29770</name>
</gene>
<dbReference type="SUPFAM" id="SSF56112">
    <property type="entry name" value="Protein kinase-like (PK-like)"/>
    <property type="match status" value="1"/>
</dbReference>
<dbReference type="Pfam" id="PF00069">
    <property type="entry name" value="Pkinase"/>
    <property type="match status" value="1"/>
</dbReference>